<dbReference type="GO" id="GO:0020037">
    <property type="term" value="F:heme binding"/>
    <property type="evidence" value="ECO:0007669"/>
    <property type="project" value="UniProtKB-UniRule"/>
</dbReference>
<feature type="binding site" description="axial binding residue" evidence="16">
    <location>
        <position position="198"/>
    </location>
    <ligand>
        <name>heme b</name>
        <dbReference type="ChEBI" id="CHEBI:60344"/>
    </ligand>
    <ligandPart>
        <name>Fe</name>
        <dbReference type="ChEBI" id="CHEBI:18248"/>
    </ligandPart>
</feature>
<dbReference type="GO" id="GO:0046872">
    <property type="term" value="F:metal ion binding"/>
    <property type="evidence" value="ECO:0007669"/>
    <property type="project" value="UniProtKB-UniRule"/>
</dbReference>
<evidence type="ECO:0000256" key="1">
    <source>
        <dbReference type="ARBA" id="ARBA00000189"/>
    </source>
</evidence>
<evidence type="ECO:0000256" key="17">
    <source>
        <dbReference type="PIRSR" id="PIRSR600823-4"/>
    </source>
</evidence>
<evidence type="ECO:0000256" key="7">
    <source>
        <dbReference type="ARBA" id="ARBA00022617"/>
    </source>
</evidence>
<feature type="disulfide bond" evidence="18">
    <location>
        <begin position="205"/>
        <end position="237"/>
    </location>
</feature>
<reference evidence="21" key="1">
    <citation type="journal article" date="2016" name="Nat. Genet.">
        <title>A high-quality carrot genome assembly provides new insights into carotenoid accumulation and asterid genome evolution.</title>
        <authorList>
            <person name="Iorizzo M."/>
            <person name="Ellison S."/>
            <person name="Senalik D."/>
            <person name="Zeng P."/>
            <person name="Satapoomin P."/>
            <person name="Huang J."/>
            <person name="Bowman M."/>
            <person name="Iovene M."/>
            <person name="Sanseverino W."/>
            <person name="Cavagnaro P."/>
            <person name="Yildiz M."/>
            <person name="Macko-Podgorni A."/>
            <person name="Moranska E."/>
            <person name="Grzebelus E."/>
            <person name="Grzebelus D."/>
            <person name="Ashrafi H."/>
            <person name="Zheng Z."/>
            <person name="Cheng S."/>
            <person name="Spooner D."/>
            <person name="Van Deynze A."/>
            <person name="Simon P."/>
        </authorList>
    </citation>
    <scope>NUCLEOTIDE SEQUENCE</scope>
    <source>
        <tissue evidence="21">Leaf</tissue>
    </source>
</reference>
<dbReference type="PRINTS" id="PR00458">
    <property type="entry name" value="PEROXIDASE"/>
</dbReference>
<evidence type="ECO:0000256" key="12">
    <source>
        <dbReference type="ARBA" id="ARBA00023157"/>
    </source>
</evidence>
<evidence type="ECO:0000256" key="10">
    <source>
        <dbReference type="ARBA" id="ARBA00023002"/>
    </source>
</evidence>
<dbReference type="EC" id="1.11.1.7" evidence="4 19"/>
<keyword evidence="8 16" id="KW-0479">Metal-binding</keyword>
<evidence type="ECO:0000256" key="2">
    <source>
        <dbReference type="ARBA" id="ARBA00002322"/>
    </source>
</evidence>
<evidence type="ECO:0000256" key="9">
    <source>
        <dbReference type="ARBA" id="ARBA00022837"/>
    </source>
</evidence>
<feature type="disulfide bond" evidence="18">
    <location>
        <begin position="37"/>
        <end position="120"/>
    </location>
</feature>
<dbReference type="Gene3D" id="1.10.520.10">
    <property type="match status" value="1"/>
</dbReference>
<keyword evidence="11 16" id="KW-0408">Iron</keyword>
<dbReference type="Pfam" id="PF00141">
    <property type="entry name" value="peroxidase"/>
    <property type="match status" value="1"/>
</dbReference>
<organism evidence="21 22">
    <name type="scientific">Daucus carota subsp. sativus</name>
    <name type="common">Carrot</name>
    <dbReference type="NCBI Taxonomy" id="79200"/>
    <lineage>
        <taxon>Eukaryota</taxon>
        <taxon>Viridiplantae</taxon>
        <taxon>Streptophyta</taxon>
        <taxon>Embryophyta</taxon>
        <taxon>Tracheophyta</taxon>
        <taxon>Spermatophyta</taxon>
        <taxon>Magnoliopsida</taxon>
        <taxon>eudicotyledons</taxon>
        <taxon>Gunneridae</taxon>
        <taxon>Pentapetalae</taxon>
        <taxon>asterids</taxon>
        <taxon>campanulids</taxon>
        <taxon>Apiales</taxon>
        <taxon>Apiaceae</taxon>
        <taxon>Apioideae</taxon>
        <taxon>Scandiceae</taxon>
        <taxon>Daucinae</taxon>
        <taxon>Daucus</taxon>
        <taxon>Daucus sect. Daucus</taxon>
    </lineage>
</organism>
<dbReference type="PROSITE" id="PS00435">
    <property type="entry name" value="PEROXIDASE_1"/>
    <property type="match status" value="1"/>
</dbReference>
<feature type="domain" description="Plant heme peroxidase family profile" evidence="20">
    <location>
        <begin position="27"/>
        <end position="332"/>
    </location>
</feature>
<name>A0AAF0XCQ8_DAUCS</name>
<feature type="chain" id="PRO_5041768605" description="Peroxidase" evidence="19">
    <location>
        <begin position="27"/>
        <end position="333"/>
    </location>
</feature>
<evidence type="ECO:0000256" key="14">
    <source>
        <dbReference type="PIRSR" id="PIRSR600823-1"/>
    </source>
</evidence>
<keyword evidence="22" id="KW-1185">Reference proteome</keyword>
<evidence type="ECO:0000256" key="13">
    <source>
        <dbReference type="ARBA" id="ARBA00023324"/>
    </source>
</evidence>
<proteinExistence type="inferred from homology"/>
<comment type="cofactor">
    <cofactor evidence="16 19">
        <name>Ca(2+)</name>
        <dbReference type="ChEBI" id="CHEBI:29108"/>
    </cofactor>
    <text evidence="16 19">Binds 2 calcium ions per subunit.</text>
</comment>
<accession>A0AAF0XCQ8</accession>
<feature type="binding site" evidence="16">
    <location>
        <position position="76"/>
    </location>
    <ligand>
        <name>Ca(2+)</name>
        <dbReference type="ChEBI" id="CHEBI:29108"/>
        <label>1</label>
    </ligand>
</feature>
<dbReference type="InterPro" id="IPR019793">
    <property type="entry name" value="Peroxidases_heam-ligand_BS"/>
</dbReference>
<dbReference type="InterPro" id="IPR033905">
    <property type="entry name" value="Secretory_peroxidase"/>
</dbReference>
<dbReference type="InterPro" id="IPR000823">
    <property type="entry name" value="Peroxidase_pln"/>
</dbReference>
<evidence type="ECO:0000256" key="11">
    <source>
        <dbReference type="ARBA" id="ARBA00023004"/>
    </source>
</evidence>
<comment type="similarity">
    <text evidence="3">Belongs to the peroxidase family. Ascorbate peroxidase subfamily.</text>
</comment>
<dbReference type="InterPro" id="IPR010255">
    <property type="entry name" value="Haem_peroxidase_sf"/>
</dbReference>
<dbReference type="GO" id="GO:0005576">
    <property type="term" value="C:extracellular region"/>
    <property type="evidence" value="ECO:0007669"/>
    <property type="project" value="UniProtKB-SubCell"/>
</dbReference>
<dbReference type="EMBL" id="CP093348">
    <property type="protein sequence ID" value="WOH05380.1"/>
    <property type="molecule type" value="Genomic_DNA"/>
</dbReference>
<protein>
    <recommendedName>
        <fullName evidence="4 19">Peroxidase</fullName>
        <ecNumber evidence="4 19">1.11.1.7</ecNumber>
    </recommendedName>
</protein>
<dbReference type="KEGG" id="dcr:108227768"/>
<dbReference type="PROSITE" id="PS50873">
    <property type="entry name" value="PEROXIDASE_4"/>
    <property type="match status" value="1"/>
</dbReference>
<comment type="catalytic activity">
    <reaction evidence="1 19">
        <text>2 a phenolic donor + H2O2 = 2 a phenolic radical donor + 2 H2O</text>
        <dbReference type="Rhea" id="RHEA:56136"/>
        <dbReference type="ChEBI" id="CHEBI:15377"/>
        <dbReference type="ChEBI" id="CHEBI:16240"/>
        <dbReference type="ChEBI" id="CHEBI:139520"/>
        <dbReference type="ChEBI" id="CHEBI:139521"/>
        <dbReference type="EC" id="1.11.1.7"/>
    </reaction>
</comment>
<keyword evidence="10 19" id="KW-0560">Oxidoreductase</keyword>
<comment type="subcellular location">
    <subcellularLocation>
        <location evidence="19">Secreted</location>
    </subcellularLocation>
</comment>
<keyword evidence="9 16" id="KW-0106">Calcium</keyword>
<dbReference type="AlphaFoldDB" id="A0AAF0XCQ8"/>
<dbReference type="Gene3D" id="1.10.420.10">
    <property type="entry name" value="Peroxidase, domain 2"/>
    <property type="match status" value="1"/>
</dbReference>
<feature type="binding site" evidence="16">
    <location>
        <position position="74"/>
    </location>
    <ligand>
        <name>Ca(2+)</name>
        <dbReference type="ChEBI" id="CHEBI:29108"/>
        <label>1</label>
    </ligand>
</feature>
<feature type="binding site" evidence="16">
    <location>
        <position position="90"/>
    </location>
    <ligand>
        <name>Ca(2+)</name>
        <dbReference type="ChEBI" id="CHEBI:29108"/>
        <label>1</label>
    </ligand>
</feature>
<dbReference type="CDD" id="cd00693">
    <property type="entry name" value="secretory_peroxidase"/>
    <property type="match status" value="1"/>
</dbReference>
<feature type="binding site" evidence="15">
    <location>
        <position position="168"/>
    </location>
    <ligand>
        <name>substrate</name>
    </ligand>
</feature>
<dbReference type="FunFam" id="1.10.420.10:FF:000001">
    <property type="entry name" value="Peroxidase"/>
    <property type="match status" value="1"/>
</dbReference>
<dbReference type="GO" id="GO:0042744">
    <property type="term" value="P:hydrogen peroxide catabolic process"/>
    <property type="evidence" value="ECO:0007669"/>
    <property type="project" value="UniProtKB-KW"/>
</dbReference>
<evidence type="ECO:0000256" key="19">
    <source>
        <dbReference type="RuleBase" id="RU362060"/>
    </source>
</evidence>
<evidence type="ECO:0000256" key="8">
    <source>
        <dbReference type="ARBA" id="ARBA00022723"/>
    </source>
</evidence>
<comment type="function">
    <text evidence="2">Removal of H(2)O(2), oxidation of toxic reductants, biosynthesis and degradation of lignin, suberization, auxin catabolism, response to environmental stresses such as wounding, pathogen attack and oxidative stress. These functions might be dependent on each isozyme/isoform in each plant tissue.</text>
</comment>
<dbReference type="PRINTS" id="PR00461">
    <property type="entry name" value="PLPEROXIDASE"/>
</dbReference>
<evidence type="ECO:0000259" key="20">
    <source>
        <dbReference type="PROSITE" id="PS50873"/>
    </source>
</evidence>
<evidence type="ECO:0000256" key="18">
    <source>
        <dbReference type="PIRSR" id="PIRSR600823-5"/>
    </source>
</evidence>
<dbReference type="PANTHER" id="PTHR31517:SF3">
    <property type="entry name" value="PEROXIDASE"/>
    <property type="match status" value="1"/>
</dbReference>
<feature type="signal peptide" evidence="19">
    <location>
        <begin position="1"/>
        <end position="26"/>
    </location>
</feature>
<dbReference type="GO" id="GO:0006979">
    <property type="term" value="P:response to oxidative stress"/>
    <property type="evidence" value="ECO:0007669"/>
    <property type="project" value="UniProtKB-UniRule"/>
</dbReference>
<feature type="binding site" evidence="16">
    <location>
        <position position="78"/>
    </location>
    <ligand>
        <name>Ca(2+)</name>
        <dbReference type="ChEBI" id="CHEBI:29108"/>
        <label>1</label>
    </ligand>
</feature>
<feature type="binding site" evidence="16">
    <location>
        <position position="199"/>
    </location>
    <ligand>
        <name>Ca(2+)</name>
        <dbReference type="ChEBI" id="CHEBI:29108"/>
        <label>2</label>
    </ligand>
</feature>
<keyword evidence="7 19" id="KW-0349">Heme</keyword>
<evidence type="ECO:0000256" key="5">
    <source>
        <dbReference type="ARBA" id="ARBA00022525"/>
    </source>
</evidence>
<keyword evidence="19" id="KW-0732">Signal</keyword>
<dbReference type="GO" id="GO:0140825">
    <property type="term" value="F:lactoperoxidase activity"/>
    <property type="evidence" value="ECO:0007669"/>
    <property type="project" value="UniProtKB-EC"/>
</dbReference>
<evidence type="ECO:0000256" key="15">
    <source>
        <dbReference type="PIRSR" id="PIRSR600823-2"/>
    </source>
</evidence>
<reference evidence="21" key="2">
    <citation type="submission" date="2022-03" db="EMBL/GenBank/DDBJ databases">
        <title>Draft title - Genomic analysis of global carrot germplasm unveils the trajectory of domestication and the origin of high carotenoid orange carrot.</title>
        <authorList>
            <person name="Iorizzo M."/>
            <person name="Ellison S."/>
            <person name="Senalik D."/>
            <person name="Macko-Podgorni A."/>
            <person name="Grzebelus D."/>
            <person name="Bostan H."/>
            <person name="Rolling W."/>
            <person name="Curaba J."/>
            <person name="Simon P."/>
        </authorList>
    </citation>
    <scope>NUCLEOTIDE SEQUENCE</scope>
    <source>
        <tissue evidence="21">Leaf</tissue>
    </source>
</reference>
<keyword evidence="6 19" id="KW-0575">Peroxidase</keyword>
<evidence type="ECO:0000313" key="21">
    <source>
        <dbReference type="EMBL" id="WOH05380.1"/>
    </source>
</evidence>
<comment type="cofactor">
    <cofactor evidence="16 19">
        <name>heme b</name>
        <dbReference type="ChEBI" id="CHEBI:60344"/>
    </cofactor>
    <text evidence="16 19">Binds 1 heme b (iron(II)-protoporphyrin IX) group per subunit.</text>
</comment>
<feature type="binding site" evidence="16">
    <location>
        <position position="258"/>
    </location>
    <ligand>
        <name>Ca(2+)</name>
        <dbReference type="ChEBI" id="CHEBI:29108"/>
        <label>2</label>
    </ligand>
</feature>
<gene>
    <name evidence="21" type="ORF">DCAR_0624796</name>
</gene>
<feature type="binding site" evidence="16">
    <location>
        <position position="72"/>
    </location>
    <ligand>
        <name>Ca(2+)</name>
        <dbReference type="ChEBI" id="CHEBI:29108"/>
        <label>1</label>
    </ligand>
</feature>
<keyword evidence="12 18" id="KW-1015">Disulfide bond</keyword>
<sequence length="333" mass="36684">MGGQVLVPLSICVSFWLILHPGLASGALSTNYYANVCPKVESIVREVVKTKINQTFVTIPATLRLFFHDCLVQGCDASIMIQSREDNTAEKDHPDNLSLAGDGYDTVIKAKAAVDEVPGCKNKVSCADILAMATRDVISLSGGPSYRVELGRLDGLVSTSSSVYGKIPKPTFNLDQLTYFFSSLGLNRMDMIALSAAHTVGFSHCDQFANRIYNFSRNRKVDPALSRKYSAELQSMCPIDVDPRIAVDMDPVSPRKFDNQYYKNLQVGKGLFSSDQVLYNDYRSRPFVNIWAGNSAAFERAFIVGMTKLGRIQVKTRGSKSGNIRQDCAVFNS</sequence>
<dbReference type="SUPFAM" id="SSF48113">
    <property type="entry name" value="Heme-dependent peroxidases"/>
    <property type="match status" value="1"/>
</dbReference>
<keyword evidence="13 19" id="KW-0376">Hydrogen peroxide</keyword>
<dbReference type="FunFam" id="1.10.520.10:FF:000008">
    <property type="entry name" value="Peroxidase"/>
    <property type="match status" value="1"/>
</dbReference>
<evidence type="ECO:0000256" key="3">
    <source>
        <dbReference type="ARBA" id="ARBA00006873"/>
    </source>
</evidence>
<evidence type="ECO:0000256" key="4">
    <source>
        <dbReference type="ARBA" id="ARBA00012313"/>
    </source>
</evidence>
<dbReference type="Proteomes" id="UP000077755">
    <property type="component" value="Chromosome 6"/>
</dbReference>
<evidence type="ECO:0000256" key="6">
    <source>
        <dbReference type="ARBA" id="ARBA00022559"/>
    </source>
</evidence>
<feature type="disulfide bond" evidence="18">
    <location>
        <begin position="70"/>
        <end position="75"/>
    </location>
</feature>
<feature type="site" description="Transition state stabilizer" evidence="17">
    <location>
        <position position="64"/>
    </location>
</feature>
<feature type="binding site" evidence="16">
    <location>
        <position position="250"/>
    </location>
    <ligand>
        <name>Ca(2+)</name>
        <dbReference type="ChEBI" id="CHEBI:29108"/>
        <label>2</label>
    </ligand>
</feature>
<evidence type="ECO:0000256" key="16">
    <source>
        <dbReference type="PIRSR" id="PIRSR600823-3"/>
    </source>
</evidence>
<feature type="active site" description="Proton acceptor" evidence="14">
    <location>
        <position position="68"/>
    </location>
</feature>
<dbReference type="InterPro" id="IPR002016">
    <property type="entry name" value="Haem_peroxidase"/>
</dbReference>
<feature type="disulfide bond" evidence="18">
    <location>
        <begin position="126"/>
        <end position="328"/>
    </location>
</feature>
<feature type="binding site" evidence="16">
    <location>
        <position position="69"/>
    </location>
    <ligand>
        <name>Ca(2+)</name>
        <dbReference type="ChEBI" id="CHEBI:29108"/>
        <label>1</label>
    </ligand>
</feature>
<dbReference type="PANTHER" id="PTHR31517">
    <property type="match status" value="1"/>
</dbReference>
<comment type="similarity">
    <text evidence="19">Belongs to the peroxidase family. Classical plant (class III) peroxidase subfamily.</text>
</comment>
<keyword evidence="5 19" id="KW-0964">Secreted</keyword>
<evidence type="ECO:0000313" key="22">
    <source>
        <dbReference type="Proteomes" id="UP000077755"/>
    </source>
</evidence>